<dbReference type="AlphaFoldDB" id="A0A166RYT3"/>
<dbReference type="PROSITE" id="PS01081">
    <property type="entry name" value="HTH_TETR_1"/>
    <property type="match status" value="1"/>
</dbReference>
<sequence length="192" mass="22332">MSNTKRTIFESAIKVFSKNGYSGATMDAIAADAGVAKGTLYYHFKSKEEIFKYIIEEGMNVIRKSIEEESQNETNPLNRIKIVCKVQWGLVYENRDFFKVVMSQLWGQEVRQLELREYIRKYIVYIQSYLDDAMEKGYIKTCNSLFLAYDLFGTICSVAIYELINEKNKDLNEMIDNLMYRILNGIKGEILS</sequence>
<evidence type="ECO:0000256" key="2">
    <source>
        <dbReference type="ARBA" id="ARBA00023125"/>
    </source>
</evidence>
<dbReference type="FunFam" id="1.10.10.60:FF:000141">
    <property type="entry name" value="TetR family transcriptional regulator"/>
    <property type="match status" value="1"/>
</dbReference>
<accession>A0A166RYT3</accession>
<evidence type="ECO:0000256" key="1">
    <source>
        <dbReference type="ARBA" id="ARBA00023015"/>
    </source>
</evidence>
<dbReference type="EMBL" id="LROR01000049">
    <property type="protein sequence ID" value="OBR93993.1"/>
    <property type="molecule type" value="Genomic_DNA"/>
</dbReference>
<evidence type="ECO:0000313" key="6">
    <source>
        <dbReference type="EMBL" id="OAA91361.1"/>
    </source>
</evidence>
<evidence type="ECO:0000256" key="3">
    <source>
        <dbReference type="ARBA" id="ARBA00023163"/>
    </source>
</evidence>
<evidence type="ECO:0000259" key="5">
    <source>
        <dbReference type="PROSITE" id="PS50977"/>
    </source>
</evidence>
<organism evidence="6 8">
    <name type="scientific">Clostridium coskatii</name>
    <dbReference type="NCBI Taxonomy" id="1705578"/>
    <lineage>
        <taxon>Bacteria</taxon>
        <taxon>Bacillati</taxon>
        <taxon>Bacillota</taxon>
        <taxon>Clostridia</taxon>
        <taxon>Eubacteriales</taxon>
        <taxon>Clostridiaceae</taxon>
        <taxon>Clostridium</taxon>
    </lineage>
</organism>
<evidence type="ECO:0000256" key="4">
    <source>
        <dbReference type="PROSITE-ProRule" id="PRU00335"/>
    </source>
</evidence>
<dbReference type="GO" id="GO:0045892">
    <property type="term" value="P:negative regulation of DNA-templated transcription"/>
    <property type="evidence" value="ECO:0007669"/>
    <property type="project" value="UniProtKB-ARBA"/>
</dbReference>
<protein>
    <submittedName>
        <fullName evidence="6">Fatty acid metabolism regulator protein</fullName>
    </submittedName>
</protein>
<gene>
    <name evidence="6" type="primary">fadR_1</name>
    <name evidence="7" type="synonym">fadR_3</name>
    <name evidence="7" type="ORF">CLCOS_21290</name>
    <name evidence="6" type="ORF">WX73_01771</name>
</gene>
<dbReference type="Pfam" id="PF00440">
    <property type="entry name" value="TetR_N"/>
    <property type="match status" value="1"/>
</dbReference>
<comment type="caution">
    <text evidence="6">The sequence shown here is derived from an EMBL/GenBank/DDBJ whole genome shotgun (WGS) entry which is preliminary data.</text>
</comment>
<name>A0A166RYT3_9CLOT</name>
<dbReference type="InterPro" id="IPR001647">
    <property type="entry name" value="HTH_TetR"/>
</dbReference>
<dbReference type="EMBL" id="LITQ01000026">
    <property type="protein sequence ID" value="OAA91361.1"/>
    <property type="molecule type" value="Genomic_DNA"/>
</dbReference>
<dbReference type="GO" id="GO:0003677">
    <property type="term" value="F:DNA binding"/>
    <property type="evidence" value="ECO:0007669"/>
    <property type="project" value="UniProtKB-UniRule"/>
</dbReference>
<keyword evidence="2 4" id="KW-0238">DNA-binding</keyword>
<dbReference type="InterPro" id="IPR009057">
    <property type="entry name" value="Homeodomain-like_sf"/>
</dbReference>
<evidence type="ECO:0000313" key="7">
    <source>
        <dbReference type="EMBL" id="OBR93993.1"/>
    </source>
</evidence>
<evidence type="ECO:0000313" key="8">
    <source>
        <dbReference type="Proteomes" id="UP000077384"/>
    </source>
</evidence>
<dbReference type="SUPFAM" id="SSF46689">
    <property type="entry name" value="Homeodomain-like"/>
    <property type="match status" value="1"/>
</dbReference>
<dbReference type="PRINTS" id="PR00455">
    <property type="entry name" value="HTHTETR"/>
</dbReference>
<feature type="domain" description="HTH tetR-type" evidence="5">
    <location>
        <begin position="2"/>
        <end position="62"/>
    </location>
</feature>
<feature type="DNA-binding region" description="H-T-H motif" evidence="4">
    <location>
        <begin position="25"/>
        <end position="44"/>
    </location>
</feature>
<dbReference type="PANTHER" id="PTHR43479">
    <property type="entry name" value="ACREF/ENVCD OPERON REPRESSOR-RELATED"/>
    <property type="match status" value="1"/>
</dbReference>
<evidence type="ECO:0000313" key="9">
    <source>
        <dbReference type="Proteomes" id="UP000093694"/>
    </source>
</evidence>
<reference evidence="7 9" key="2">
    <citation type="journal article" date="2016" name="Front. Microbiol.">
        <title>Industrial Acetogenic Biocatalysts: A Comparative Metabolic and Genomic Analysis.</title>
        <authorList>
            <person name="Bengelsdorf F."/>
            <person name="Poehlein A."/>
            <person name="Sonja S."/>
            <person name="Erz C."/>
            <person name="Hummel T."/>
            <person name="Hoffmeister S."/>
            <person name="Daniel R."/>
            <person name="Durre P."/>
        </authorList>
    </citation>
    <scope>NUCLEOTIDE SEQUENCE [LARGE SCALE GENOMIC DNA]</scope>
    <source>
        <strain evidence="7 9">PTA-10522</strain>
    </source>
</reference>
<keyword evidence="1" id="KW-0805">Transcription regulation</keyword>
<reference evidence="6 8" key="1">
    <citation type="journal article" date="2015" name="Biotechnol. Bioeng.">
        <title>Genome sequence and phenotypic characterization of Caulobacter segnis.</title>
        <authorList>
            <person name="Patel S."/>
            <person name="Fletcher B."/>
            <person name="Scott D.C."/>
            <person name="Ely B."/>
        </authorList>
    </citation>
    <scope>NUCLEOTIDE SEQUENCE [LARGE SCALE GENOMIC DNA]</scope>
    <source>
        <strain evidence="6 8">PS02</strain>
    </source>
</reference>
<dbReference type="Proteomes" id="UP000093694">
    <property type="component" value="Unassembled WGS sequence"/>
</dbReference>
<dbReference type="InterPro" id="IPR050624">
    <property type="entry name" value="HTH-type_Tx_Regulator"/>
</dbReference>
<dbReference type="PANTHER" id="PTHR43479:SF11">
    <property type="entry name" value="ACREF_ENVCD OPERON REPRESSOR-RELATED"/>
    <property type="match status" value="1"/>
</dbReference>
<dbReference type="Gene3D" id="1.10.10.60">
    <property type="entry name" value="Homeodomain-like"/>
    <property type="match status" value="1"/>
</dbReference>
<dbReference type="SUPFAM" id="SSF48498">
    <property type="entry name" value="Tetracyclin repressor-like, C-terminal domain"/>
    <property type="match status" value="1"/>
</dbReference>
<dbReference type="RefSeq" id="WP_013236777.1">
    <property type="nucleotide sequence ID" value="NZ_LITQ01000026.1"/>
</dbReference>
<dbReference type="InterPro" id="IPR023772">
    <property type="entry name" value="DNA-bd_HTH_TetR-type_CS"/>
</dbReference>
<proteinExistence type="predicted"/>
<dbReference type="Proteomes" id="UP000077384">
    <property type="component" value="Unassembled WGS sequence"/>
</dbReference>
<dbReference type="Gene3D" id="1.10.357.10">
    <property type="entry name" value="Tetracycline Repressor, domain 2"/>
    <property type="match status" value="1"/>
</dbReference>
<dbReference type="PATRIC" id="fig|1705578.3.peg.2023"/>
<keyword evidence="3" id="KW-0804">Transcription</keyword>
<keyword evidence="9" id="KW-1185">Reference proteome</keyword>
<dbReference type="PROSITE" id="PS50977">
    <property type="entry name" value="HTH_TETR_2"/>
    <property type="match status" value="1"/>
</dbReference>
<dbReference type="InterPro" id="IPR036271">
    <property type="entry name" value="Tet_transcr_reg_TetR-rel_C_sf"/>
</dbReference>